<proteinExistence type="predicted"/>
<dbReference type="KEGG" id="cdet:87944421"/>
<dbReference type="EMBL" id="CP137309">
    <property type="protein sequence ID" value="WQF82904.1"/>
    <property type="molecule type" value="Genomic_DNA"/>
</dbReference>
<dbReference type="Proteomes" id="UP001322277">
    <property type="component" value="Chromosome 5"/>
</dbReference>
<dbReference type="AlphaFoldDB" id="A0AAX4II05"/>
<organism evidence="1 2">
    <name type="scientific">Colletotrichum destructivum</name>
    <dbReference type="NCBI Taxonomy" id="34406"/>
    <lineage>
        <taxon>Eukaryota</taxon>
        <taxon>Fungi</taxon>
        <taxon>Dikarya</taxon>
        <taxon>Ascomycota</taxon>
        <taxon>Pezizomycotina</taxon>
        <taxon>Sordariomycetes</taxon>
        <taxon>Hypocreomycetidae</taxon>
        <taxon>Glomerellales</taxon>
        <taxon>Glomerellaceae</taxon>
        <taxon>Colletotrichum</taxon>
        <taxon>Colletotrichum destructivum species complex</taxon>
    </lineage>
</organism>
<dbReference type="GeneID" id="87944421"/>
<gene>
    <name evidence="1" type="ORF">CDEST_07918</name>
</gene>
<dbReference type="RefSeq" id="XP_062780128.1">
    <property type="nucleotide sequence ID" value="XM_062924077.1"/>
</dbReference>
<evidence type="ECO:0000313" key="1">
    <source>
        <dbReference type="EMBL" id="WQF82904.1"/>
    </source>
</evidence>
<keyword evidence="2" id="KW-1185">Reference proteome</keyword>
<protein>
    <submittedName>
        <fullName evidence="1">Uncharacterized protein</fullName>
    </submittedName>
</protein>
<evidence type="ECO:0000313" key="2">
    <source>
        <dbReference type="Proteomes" id="UP001322277"/>
    </source>
</evidence>
<name>A0AAX4II05_9PEZI</name>
<sequence length="95" mass="10419">MPNLRPRRQHLGNITPYAWPPSSVLSLHLLLPSLSSLPGHSTHRPLTRLATLRPSAIPLPSRVFARSTLLVLSSPSSRPHHRLGLPIGTACPYLI</sequence>
<reference evidence="2" key="1">
    <citation type="journal article" date="2023" name="bioRxiv">
        <title>Complete genome of the Medicago anthracnose fungus, Colletotrichum destructivum, reveals a mini-chromosome-like region within a core chromosome.</title>
        <authorList>
            <person name="Lapalu N."/>
            <person name="Simon A."/>
            <person name="Lu A."/>
            <person name="Plaumann P.-L."/>
            <person name="Amselem J."/>
            <person name="Pigne S."/>
            <person name="Auger A."/>
            <person name="Koch C."/>
            <person name="Dallery J.-F."/>
            <person name="O'Connell R.J."/>
        </authorList>
    </citation>
    <scope>NUCLEOTIDE SEQUENCE [LARGE SCALE GENOMIC DNA]</scope>
    <source>
        <strain evidence="2">CBS 520.97</strain>
    </source>
</reference>
<accession>A0AAX4II05</accession>